<reference evidence="3" key="1">
    <citation type="submission" date="2018-03" db="EMBL/GenBank/DDBJ databases">
        <authorList>
            <person name="Rodrigo-Torres L."/>
            <person name="Arahal R. D."/>
            <person name="Lucena T."/>
        </authorList>
    </citation>
    <scope>NUCLEOTIDE SEQUENCE [LARGE SCALE GENOMIC DNA]</scope>
    <source>
        <strain evidence="3">CECT 7615</strain>
    </source>
</reference>
<evidence type="ECO:0000256" key="1">
    <source>
        <dbReference type="ARBA" id="ARBA00022679"/>
    </source>
</evidence>
<dbReference type="CDD" id="cd03801">
    <property type="entry name" value="GT4_PimA-like"/>
    <property type="match status" value="1"/>
</dbReference>
<sequence>MRVAILAEQNFNLIDGSTIWLLNVCKLLALQPDLTIDLVLTHRLDNRVLAQELPDTIRVYSADVLLETAGIADAQLRPETVVDVMRAWEAQTGPYDRIFVRGADYLTRLLNTPELRDRIVAYAPSAIPDLGAPEPEWVRLARATRTRVVVQSDTAKHAMEALLDYPAYVVHVVPPIVFQPDTAPQAWEGPATLCYSGKIDLHYGLDWLIDLCEEVAEDPQLNVQWIAGKDTHRPRYRPFFKVMDSFRARLADGALPGISLLSNIPHAEAKDLMRQASLAYCLRHDRYDDVIEISTKIVEFCTLGVPPILNDNALNRALFGDDYPYLVDIAQDEIAPKVLGFLRNTDSADYARAQERIAEIARQFSAESLSDSLSHAIRGYLANAPVLTDTPRKIMIATHERKFLRQFLDRVRGDSNVEITWETWKSTIKPLNRPHVPDDVDTVLCEWCCQNAVWHSNNKRPGTRLIVRLHRFEAFREFPALVQWDNVDALIVVSDWFRDRAIERYGIAPERVHVMPQYIDWHGLQRPKLPEARFTLGLVGINPFEHKRFDRAIDFFKALRQRDSRFQLAVRSSMPWEIQWVWDRQDDTRAKFEETFQRIFTDPDLASSIRFDPAGQDMEEWYRGIGVILSSSDSEGCHTSVIEGLASGCLPVVHDWPGARSLFDPHVYADMAKAIPAVIAFADDPETGQTRETLASSVACHDVENFAQNFMKL</sequence>
<dbReference type="AlphaFoldDB" id="A0A2R8CFZ4"/>
<dbReference type="Proteomes" id="UP000244898">
    <property type="component" value="Unassembled WGS sequence"/>
</dbReference>
<dbReference type="Gene3D" id="3.40.50.2000">
    <property type="entry name" value="Glycogen Phosphorylase B"/>
    <property type="match status" value="2"/>
</dbReference>
<dbReference type="EMBL" id="ONZG01000020">
    <property type="protein sequence ID" value="SPJ31340.1"/>
    <property type="molecule type" value="Genomic_DNA"/>
</dbReference>
<evidence type="ECO:0000313" key="3">
    <source>
        <dbReference type="Proteomes" id="UP000244898"/>
    </source>
</evidence>
<dbReference type="GO" id="GO:0016757">
    <property type="term" value="F:glycosyltransferase activity"/>
    <property type="evidence" value="ECO:0007669"/>
    <property type="project" value="TreeGrafter"/>
</dbReference>
<dbReference type="OrthoDB" id="6813549at2"/>
<dbReference type="GO" id="GO:0009103">
    <property type="term" value="P:lipopolysaccharide biosynthetic process"/>
    <property type="evidence" value="ECO:0007669"/>
    <property type="project" value="TreeGrafter"/>
</dbReference>
<accession>A0A2R8CFZ4</accession>
<keyword evidence="3" id="KW-1185">Reference proteome</keyword>
<name>A0A2R8CFZ4_9RHOB</name>
<dbReference type="SUPFAM" id="SSF53756">
    <property type="entry name" value="UDP-Glycosyltransferase/glycogen phosphorylase"/>
    <property type="match status" value="2"/>
</dbReference>
<dbReference type="PANTHER" id="PTHR46401:SF2">
    <property type="entry name" value="GLYCOSYLTRANSFERASE WBBK-RELATED"/>
    <property type="match status" value="1"/>
</dbReference>
<dbReference type="RefSeq" id="WP_108792551.1">
    <property type="nucleotide sequence ID" value="NZ_ONZG01000020.1"/>
</dbReference>
<dbReference type="PANTHER" id="PTHR46401">
    <property type="entry name" value="GLYCOSYLTRANSFERASE WBBK-RELATED"/>
    <property type="match status" value="1"/>
</dbReference>
<gene>
    <name evidence="2" type="ORF">TRM7615_04883</name>
</gene>
<protein>
    <recommendedName>
        <fullName evidence="4">Glycosyl transferase family 1 domain-containing protein</fullName>
    </recommendedName>
</protein>
<proteinExistence type="predicted"/>
<evidence type="ECO:0000313" key="2">
    <source>
        <dbReference type="EMBL" id="SPJ31340.1"/>
    </source>
</evidence>
<evidence type="ECO:0008006" key="4">
    <source>
        <dbReference type="Google" id="ProtNLM"/>
    </source>
</evidence>
<organism evidence="2 3">
    <name type="scientific">Falsiruegeria mediterranea M17</name>
    <dbReference type="NCBI Taxonomy" id="1200281"/>
    <lineage>
        <taxon>Bacteria</taxon>
        <taxon>Pseudomonadati</taxon>
        <taxon>Pseudomonadota</taxon>
        <taxon>Alphaproteobacteria</taxon>
        <taxon>Rhodobacterales</taxon>
        <taxon>Roseobacteraceae</taxon>
        <taxon>Falsiruegeria</taxon>
    </lineage>
</organism>
<keyword evidence="1" id="KW-0808">Transferase</keyword>